<evidence type="ECO:0000256" key="8">
    <source>
        <dbReference type="SAM" id="MobiDB-lite"/>
    </source>
</evidence>
<feature type="compositionally biased region" description="Polar residues" evidence="8">
    <location>
        <begin position="362"/>
        <end position="371"/>
    </location>
</feature>
<evidence type="ECO:0000256" key="5">
    <source>
        <dbReference type="ARBA" id="ARBA00042179"/>
    </source>
</evidence>
<feature type="domain" description="UBC core" evidence="9">
    <location>
        <begin position="4"/>
        <end position="155"/>
    </location>
</feature>
<feature type="active site" description="Glycyl thioester intermediate" evidence="7">
    <location>
        <position position="93"/>
    </location>
</feature>
<dbReference type="PROSITE" id="PS50127">
    <property type="entry name" value="UBC_2"/>
    <property type="match status" value="1"/>
</dbReference>
<dbReference type="Gene3D" id="3.10.110.10">
    <property type="entry name" value="Ubiquitin Conjugating Enzyme"/>
    <property type="match status" value="1"/>
</dbReference>
<feature type="compositionally biased region" description="Basic and acidic residues" evidence="8">
    <location>
        <begin position="453"/>
        <end position="466"/>
    </location>
</feature>
<dbReference type="GO" id="GO:0016740">
    <property type="term" value="F:transferase activity"/>
    <property type="evidence" value="ECO:0007669"/>
    <property type="project" value="UniProtKB-KW"/>
</dbReference>
<feature type="region of interest" description="Disordered" evidence="8">
    <location>
        <begin position="256"/>
        <end position="466"/>
    </location>
</feature>
<evidence type="ECO:0000259" key="9">
    <source>
        <dbReference type="PROSITE" id="PS50127"/>
    </source>
</evidence>
<sequence>MNSRSLRRLAADHSALRTHPLPPNYLFSPTSPTSDDLTHLDILLAGPSHTPFHTGLFKLHLSIPATYPQTPPTAHFRTPIFHPNVEPQTGGVCVETLKRDWDAKLTLRDVLVVISCLLIQPNPDSALNAEAGGLIQGDYAAFERRAELMTGIHAAVPRELREVVEEARGRGQSVEEEVGVEEKVEVRDFAGEAAVPGRRRRLGGAARQVLTGGRRSEGSPTGVPARRRLGRASQQRFVLQSRSDDVFGDDILRQSTTTIPEDGSMQDADQGSAETNAKAASHAQKATTSRRPPTSPPDFSGEEEEEVDSSDAENMDLEYPPSPRKSPRKSPTKTHHHPDTLSHQHQQQPESSRDALGRARALNTTPPSNLIDQPLAEDSPFTTATGTATATDREPQTSSPRKARTQQRAITLTTTSKPRTKCGGLLGTSPPSASGAVMKSRSPKTSSSSSSDKMMKKRDASQRKAEMGAKLWEACGRDIGRWNRGDFEGEPFGMKAGRW</sequence>
<evidence type="ECO:0000256" key="4">
    <source>
        <dbReference type="ARBA" id="ARBA00041569"/>
    </source>
</evidence>
<feature type="region of interest" description="Disordered" evidence="8">
    <location>
        <begin position="198"/>
        <end position="242"/>
    </location>
</feature>
<name>A0AAN6JBH4_9PEZI</name>
<feature type="compositionally biased region" description="Polar residues" evidence="8">
    <location>
        <begin position="232"/>
        <end position="241"/>
    </location>
</feature>
<dbReference type="InterPro" id="IPR050113">
    <property type="entry name" value="Ub_conjugating_enzyme"/>
</dbReference>
<feature type="compositionally biased region" description="Acidic residues" evidence="8">
    <location>
        <begin position="300"/>
        <end position="316"/>
    </location>
</feature>
<proteinExistence type="predicted"/>
<evidence type="ECO:0000256" key="3">
    <source>
        <dbReference type="ARBA" id="ARBA00039884"/>
    </source>
</evidence>
<dbReference type="Proteomes" id="UP001168146">
    <property type="component" value="Unassembled WGS sequence"/>
</dbReference>
<dbReference type="EMBL" id="JASUXU010000012">
    <property type="protein sequence ID" value="KAK0323494.1"/>
    <property type="molecule type" value="Genomic_DNA"/>
</dbReference>
<dbReference type="SUPFAM" id="SSF54495">
    <property type="entry name" value="UBC-like"/>
    <property type="match status" value="1"/>
</dbReference>
<organism evidence="10 11">
    <name type="scientific">Friedmanniomyces endolithicus</name>
    <dbReference type="NCBI Taxonomy" id="329885"/>
    <lineage>
        <taxon>Eukaryota</taxon>
        <taxon>Fungi</taxon>
        <taxon>Dikarya</taxon>
        <taxon>Ascomycota</taxon>
        <taxon>Pezizomycotina</taxon>
        <taxon>Dothideomycetes</taxon>
        <taxon>Dothideomycetidae</taxon>
        <taxon>Mycosphaerellales</taxon>
        <taxon>Teratosphaeriaceae</taxon>
        <taxon>Friedmanniomyces</taxon>
    </lineage>
</organism>
<reference evidence="10" key="1">
    <citation type="submission" date="2021-12" db="EMBL/GenBank/DDBJ databases">
        <title>Black yeast isolated from Biological Soil Crust.</title>
        <authorList>
            <person name="Kurbessoian T."/>
        </authorList>
    </citation>
    <scope>NUCLEOTIDE SEQUENCE</scope>
    <source>
        <strain evidence="10">CCFEE 5208</strain>
    </source>
</reference>
<evidence type="ECO:0000256" key="1">
    <source>
        <dbReference type="ARBA" id="ARBA00022679"/>
    </source>
</evidence>
<dbReference type="PROSITE" id="PS00183">
    <property type="entry name" value="UBC_1"/>
    <property type="match status" value="1"/>
</dbReference>
<feature type="compositionally biased region" description="Basic residues" evidence="8">
    <location>
        <begin position="325"/>
        <end position="336"/>
    </location>
</feature>
<protein>
    <recommendedName>
        <fullName evidence="3">Ubiquitin-conjugating enzyme E2 2</fullName>
    </recommendedName>
    <alternativeName>
        <fullName evidence="5">E2 ubiquitin-conjugating enzyme 2</fullName>
    </alternativeName>
    <alternativeName>
        <fullName evidence="6">Ubiquitin carrier protein UBC2</fullName>
    </alternativeName>
    <alternativeName>
        <fullName evidence="4">Ubiquitin-protein ligase UBC2</fullName>
    </alternativeName>
</protein>
<evidence type="ECO:0000256" key="7">
    <source>
        <dbReference type="PROSITE-ProRule" id="PRU10133"/>
    </source>
</evidence>
<evidence type="ECO:0000313" key="10">
    <source>
        <dbReference type="EMBL" id="KAK0323494.1"/>
    </source>
</evidence>
<dbReference type="PANTHER" id="PTHR24067">
    <property type="entry name" value="UBIQUITIN-CONJUGATING ENZYME E2"/>
    <property type="match status" value="1"/>
</dbReference>
<dbReference type="InterPro" id="IPR000608">
    <property type="entry name" value="UBC"/>
</dbReference>
<feature type="region of interest" description="Disordered" evidence="8">
    <location>
        <begin position="480"/>
        <end position="499"/>
    </location>
</feature>
<feature type="compositionally biased region" description="Low complexity" evidence="8">
    <location>
        <begin position="439"/>
        <end position="452"/>
    </location>
</feature>
<gene>
    <name evidence="10" type="ORF">LTR82_005241</name>
</gene>
<dbReference type="InterPro" id="IPR016135">
    <property type="entry name" value="UBQ-conjugating_enzyme/RWD"/>
</dbReference>
<evidence type="ECO:0000313" key="11">
    <source>
        <dbReference type="Proteomes" id="UP001168146"/>
    </source>
</evidence>
<dbReference type="AlphaFoldDB" id="A0AAN6JBH4"/>
<comment type="caution">
    <text evidence="10">The sequence shown here is derived from an EMBL/GenBank/DDBJ whole genome shotgun (WGS) entry which is preliminary data.</text>
</comment>
<accession>A0AAN6JBH4</accession>
<evidence type="ECO:0000256" key="6">
    <source>
        <dbReference type="ARBA" id="ARBA00042190"/>
    </source>
</evidence>
<dbReference type="SMART" id="SM00212">
    <property type="entry name" value="UBCc"/>
    <property type="match status" value="1"/>
</dbReference>
<keyword evidence="2" id="KW-0833">Ubl conjugation pathway</keyword>
<keyword evidence="1" id="KW-0808">Transferase</keyword>
<evidence type="ECO:0000256" key="2">
    <source>
        <dbReference type="ARBA" id="ARBA00022786"/>
    </source>
</evidence>
<feature type="compositionally biased region" description="Polar residues" evidence="8">
    <location>
        <begin position="396"/>
        <end position="417"/>
    </location>
</feature>
<dbReference type="InterPro" id="IPR023313">
    <property type="entry name" value="UBQ-conjugating_AS"/>
</dbReference>
<dbReference type="Pfam" id="PF00179">
    <property type="entry name" value="UQ_con"/>
    <property type="match status" value="1"/>
</dbReference>